<accession>A0AAV4TG53</accession>
<protein>
    <submittedName>
        <fullName evidence="1">Uncharacterized protein</fullName>
    </submittedName>
</protein>
<sequence>MWIHRVFSDTIYRHPASLQKRNKVQHMPKIQVSNQRRKVESFLFGKKHRTNLPRKARYITDTKEKKKKKKERNHTRKIKSIYICGEEWKVGGIYNWHRMKTAQEKKTKQTNKRGQQRRKVGCHGSRVLRASLQQLVTTLAFDNSPLANGQAQRLNQWPCDGGGGTLFSWKSLTAL</sequence>
<keyword evidence="2" id="KW-1185">Reference proteome</keyword>
<evidence type="ECO:0000313" key="1">
    <source>
        <dbReference type="EMBL" id="GIY44377.1"/>
    </source>
</evidence>
<dbReference type="AlphaFoldDB" id="A0AAV4TG53"/>
<dbReference type="EMBL" id="BPLR01011134">
    <property type="protein sequence ID" value="GIY44377.1"/>
    <property type="molecule type" value="Genomic_DNA"/>
</dbReference>
<dbReference type="Proteomes" id="UP001054945">
    <property type="component" value="Unassembled WGS sequence"/>
</dbReference>
<proteinExistence type="predicted"/>
<organism evidence="1 2">
    <name type="scientific">Caerostris extrusa</name>
    <name type="common">Bark spider</name>
    <name type="synonym">Caerostris bankana</name>
    <dbReference type="NCBI Taxonomy" id="172846"/>
    <lineage>
        <taxon>Eukaryota</taxon>
        <taxon>Metazoa</taxon>
        <taxon>Ecdysozoa</taxon>
        <taxon>Arthropoda</taxon>
        <taxon>Chelicerata</taxon>
        <taxon>Arachnida</taxon>
        <taxon>Araneae</taxon>
        <taxon>Araneomorphae</taxon>
        <taxon>Entelegynae</taxon>
        <taxon>Araneoidea</taxon>
        <taxon>Araneidae</taxon>
        <taxon>Caerostris</taxon>
    </lineage>
</organism>
<evidence type="ECO:0000313" key="2">
    <source>
        <dbReference type="Proteomes" id="UP001054945"/>
    </source>
</evidence>
<comment type="caution">
    <text evidence="1">The sequence shown here is derived from an EMBL/GenBank/DDBJ whole genome shotgun (WGS) entry which is preliminary data.</text>
</comment>
<name>A0AAV4TG53_CAEEX</name>
<reference evidence="1 2" key="1">
    <citation type="submission" date="2021-06" db="EMBL/GenBank/DDBJ databases">
        <title>Caerostris extrusa draft genome.</title>
        <authorList>
            <person name="Kono N."/>
            <person name="Arakawa K."/>
        </authorList>
    </citation>
    <scope>NUCLEOTIDE SEQUENCE [LARGE SCALE GENOMIC DNA]</scope>
</reference>
<gene>
    <name evidence="1" type="ORF">CEXT_519291</name>
</gene>